<feature type="coiled-coil region" evidence="1">
    <location>
        <begin position="244"/>
        <end position="271"/>
    </location>
</feature>
<organism evidence="2">
    <name type="scientific">marine sediment metagenome</name>
    <dbReference type="NCBI Taxonomy" id="412755"/>
    <lineage>
        <taxon>unclassified sequences</taxon>
        <taxon>metagenomes</taxon>
        <taxon>ecological metagenomes</taxon>
    </lineage>
</organism>
<proteinExistence type="predicted"/>
<reference evidence="2" key="1">
    <citation type="journal article" date="2014" name="Front. Microbiol.">
        <title>High frequency of phylogenetically diverse reductive dehalogenase-homologous genes in deep subseafloor sedimentary metagenomes.</title>
        <authorList>
            <person name="Kawai M."/>
            <person name="Futagami T."/>
            <person name="Toyoda A."/>
            <person name="Takaki Y."/>
            <person name="Nishi S."/>
            <person name="Hori S."/>
            <person name="Arai W."/>
            <person name="Tsubouchi T."/>
            <person name="Morono Y."/>
            <person name="Uchiyama I."/>
            <person name="Ito T."/>
            <person name="Fujiyama A."/>
            <person name="Inagaki F."/>
            <person name="Takami H."/>
        </authorList>
    </citation>
    <scope>NUCLEOTIDE SEQUENCE</scope>
    <source>
        <strain evidence="2">Expedition CK06-06</strain>
    </source>
</reference>
<evidence type="ECO:0000256" key="1">
    <source>
        <dbReference type="SAM" id="Coils"/>
    </source>
</evidence>
<keyword evidence="1" id="KW-0175">Coiled coil</keyword>
<accession>X0UMR2</accession>
<feature type="non-terminal residue" evidence="2">
    <location>
        <position position="277"/>
    </location>
</feature>
<comment type="caution">
    <text evidence="2">The sequence shown here is derived from an EMBL/GenBank/DDBJ whole genome shotgun (WGS) entry which is preliminary data.</text>
</comment>
<gene>
    <name evidence="2" type="ORF">S01H1_29390</name>
</gene>
<name>X0UMR2_9ZZZZ</name>
<evidence type="ECO:0000313" key="2">
    <source>
        <dbReference type="EMBL" id="GAF89800.1"/>
    </source>
</evidence>
<dbReference type="EMBL" id="BARS01018015">
    <property type="protein sequence ID" value="GAF89800.1"/>
    <property type="molecule type" value="Genomic_DNA"/>
</dbReference>
<protein>
    <submittedName>
        <fullName evidence="2">Uncharacterized protein</fullName>
    </submittedName>
</protein>
<feature type="non-terminal residue" evidence="2">
    <location>
        <position position="1"/>
    </location>
</feature>
<dbReference type="AlphaFoldDB" id="X0UMR2"/>
<sequence length="277" mass="31408">DLEDLTKEHGAAFLAKEHRAAFKDRDGNTHYIVKHFLAAKVNKDNRIIMAYNTINEEEGLVEEDTLLGLVGEMAPTDAETFFSVWKKVRSPKKMVPHMGREWPEELWASRIVGLSKEFTEGKYKTASEVPPEIWKKARWYQAAVNADEFRVGKFMTYKDLRPAFEAYSAWIKGEDGIQKVNPIVTAPTIQFGTGITARYLDCQTIPRNPKLAAIVEKARSSGILLTAGPENIKNRTLTGTGTVRRGVAKKRENLRELVEEIKNETDENKRAGLIQRF</sequence>